<name>A0A852X0Y3_9MICO</name>
<keyword evidence="2 8" id="KW-0808">Transferase</keyword>
<dbReference type="GO" id="GO:0047590">
    <property type="term" value="F:5-dehydro-2-deoxygluconokinase activity"/>
    <property type="evidence" value="ECO:0007669"/>
    <property type="project" value="UniProtKB-EC"/>
</dbReference>
<reference evidence="8 9" key="1">
    <citation type="submission" date="2020-07" db="EMBL/GenBank/DDBJ databases">
        <title>Sequencing the genomes of 1000 actinobacteria strains.</title>
        <authorList>
            <person name="Klenk H.-P."/>
        </authorList>
    </citation>
    <scope>NUCLEOTIDE SEQUENCE [LARGE SCALE GENOMIC DNA]</scope>
    <source>
        <strain evidence="8 9">DSM 8598</strain>
    </source>
</reference>
<keyword evidence="4 8" id="KW-0418">Kinase</keyword>
<dbReference type="Proteomes" id="UP000549066">
    <property type="component" value="Unassembled WGS sequence"/>
</dbReference>
<organism evidence="8 9">
    <name type="scientific">Agromyces hippuratus</name>
    <dbReference type="NCBI Taxonomy" id="286438"/>
    <lineage>
        <taxon>Bacteria</taxon>
        <taxon>Bacillati</taxon>
        <taxon>Actinomycetota</taxon>
        <taxon>Actinomycetes</taxon>
        <taxon>Micrococcales</taxon>
        <taxon>Microbacteriaceae</taxon>
        <taxon>Agromyces</taxon>
    </lineage>
</organism>
<evidence type="ECO:0000256" key="6">
    <source>
        <dbReference type="SAM" id="MobiDB-lite"/>
    </source>
</evidence>
<protein>
    <submittedName>
        <fullName evidence="8">5-dehydro-2-deoxygluconokinase</fullName>
        <ecNumber evidence="8">2.7.1.92</ecNumber>
    </submittedName>
</protein>
<dbReference type="Gene3D" id="3.40.1190.20">
    <property type="match status" value="1"/>
</dbReference>
<dbReference type="InterPro" id="IPR011611">
    <property type="entry name" value="PfkB_dom"/>
</dbReference>
<feature type="region of interest" description="Disordered" evidence="6">
    <location>
        <begin position="323"/>
        <end position="342"/>
    </location>
</feature>
<evidence type="ECO:0000313" key="9">
    <source>
        <dbReference type="Proteomes" id="UP000549066"/>
    </source>
</evidence>
<evidence type="ECO:0000259" key="7">
    <source>
        <dbReference type="Pfam" id="PF00294"/>
    </source>
</evidence>
<dbReference type="InterPro" id="IPR050306">
    <property type="entry name" value="PfkB_Carbo_kinase"/>
</dbReference>
<dbReference type="AlphaFoldDB" id="A0A852X0Y3"/>
<evidence type="ECO:0000256" key="5">
    <source>
        <dbReference type="ARBA" id="ARBA00022840"/>
    </source>
</evidence>
<comment type="similarity">
    <text evidence="1">Belongs to the carbohydrate kinase PfkB family.</text>
</comment>
<keyword evidence="9" id="KW-1185">Reference proteome</keyword>
<dbReference type="PANTHER" id="PTHR43085:SF49">
    <property type="entry name" value="5-DEHYDRO-2-DEOXYGLUCONOKINASE"/>
    <property type="match status" value="1"/>
</dbReference>
<dbReference type="NCBIfam" id="TIGR04382">
    <property type="entry name" value="myo_inos_iolC_N"/>
    <property type="match status" value="1"/>
</dbReference>
<evidence type="ECO:0000256" key="2">
    <source>
        <dbReference type="ARBA" id="ARBA00022679"/>
    </source>
</evidence>
<dbReference type="EC" id="2.7.1.92" evidence="8"/>
<comment type="caution">
    <text evidence="8">The sequence shown here is derived from an EMBL/GenBank/DDBJ whole genome shotgun (WGS) entry which is preliminary data.</text>
</comment>
<gene>
    <name evidence="8" type="ORF">BJY17_002560</name>
</gene>
<dbReference type="EMBL" id="JACCFI010000001">
    <property type="protein sequence ID" value="NYG21813.1"/>
    <property type="molecule type" value="Genomic_DNA"/>
</dbReference>
<keyword evidence="5" id="KW-0067">ATP-binding</keyword>
<evidence type="ECO:0000313" key="8">
    <source>
        <dbReference type="EMBL" id="NYG21813.1"/>
    </source>
</evidence>
<keyword evidence="3" id="KW-0547">Nucleotide-binding</keyword>
<dbReference type="InterPro" id="IPR030830">
    <property type="entry name" value="Myo_inos_IolC"/>
</dbReference>
<dbReference type="InterPro" id="IPR029056">
    <property type="entry name" value="Ribokinase-like"/>
</dbReference>
<evidence type="ECO:0000256" key="1">
    <source>
        <dbReference type="ARBA" id="ARBA00010688"/>
    </source>
</evidence>
<feature type="domain" description="Carbohydrate kinase PfkB" evidence="7">
    <location>
        <begin position="11"/>
        <end position="307"/>
    </location>
</feature>
<dbReference type="PANTHER" id="PTHR43085">
    <property type="entry name" value="HEXOKINASE FAMILY MEMBER"/>
    <property type="match status" value="1"/>
</dbReference>
<dbReference type="InterPro" id="IPR023314">
    <property type="entry name" value="Myo_inos_IolC-like_sf"/>
</dbReference>
<dbReference type="CDD" id="cd01166">
    <property type="entry name" value="KdgK"/>
    <property type="match status" value="1"/>
</dbReference>
<proteinExistence type="inferred from homology"/>
<accession>A0A852X0Y3</accession>
<dbReference type="Gene3D" id="2.20.150.10">
    <property type="entry name" value="putative 5-dehydro-2- deoxygluconokinase"/>
    <property type="match status" value="1"/>
</dbReference>
<evidence type="ECO:0000256" key="3">
    <source>
        <dbReference type="ARBA" id="ARBA00022741"/>
    </source>
</evidence>
<dbReference type="SUPFAM" id="SSF53613">
    <property type="entry name" value="Ribokinase-like"/>
    <property type="match status" value="1"/>
</dbReference>
<dbReference type="GO" id="GO:0005524">
    <property type="term" value="F:ATP binding"/>
    <property type="evidence" value="ECO:0007669"/>
    <property type="project" value="UniProtKB-KW"/>
</dbReference>
<dbReference type="Pfam" id="PF00294">
    <property type="entry name" value="PfkB"/>
    <property type="match status" value="1"/>
</dbReference>
<sequence>MTITTASPFDVITIGRVGIDLYPTRDGVHLEDVETFTKSVGGSATNVAIAAARHGRRSAVITRTGDDAFGRYIRRELEGFGVDPRFVGTEPDLLTPLTFCEIFPPDDFPITFYRKPKAPDLEITVDSLPLDAIRTAAIYWSTVTGLSEEPSRGAHRAAWAARGRRPGTVLDLDYRPMFWGSVDEARREVSAALDSVTVAIGNLEECEVAVGERDPYRAADALLDRGIELAVVKRGPIGVLAKTRDETVELSALPVQVVNGLGAGDGFGGAFCHGLLSGWPLERIIAFANIAGAIVATRRECSTAMPTSAEVARLARERGLGEFDGIDPVDRPLHDEGDADAS</sequence>
<evidence type="ECO:0000256" key="4">
    <source>
        <dbReference type="ARBA" id="ARBA00022777"/>
    </source>
</evidence>
<dbReference type="RefSeq" id="WP_179551702.1">
    <property type="nucleotide sequence ID" value="NZ_JACCFI010000001.1"/>
</dbReference>